<comment type="function">
    <text evidence="1">Catalyzes the irreversible reduction of 2,3-butanediol to (S)-acetoin in the presence of NADH.</text>
</comment>
<dbReference type="FunFam" id="3.40.50.720:FF:000084">
    <property type="entry name" value="Short-chain dehydrogenase reductase"/>
    <property type="match status" value="1"/>
</dbReference>
<organism evidence="9 10">
    <name type="scientific">Salinicoccus kekensis</name>
    <dbReference type="NCBI Taxonomy" id="714307"/>
    <lineage>
        <taxon>Bacteria</taxon>
        <taxon>Bacillati</taxon>
        <taxon>Bacillota</taxon>
        <taxon>Bacilli</taxon>
        <taxon>Bacillales</taxon>
        <taxon>Staphylococcaceae</taxon>
        <taxon>Salinicoccus</taxon>
    </lineage>
</organism>
<dbReference type="InterPro" id="IPR020904">
    <property type="entry name" value="Sc_DH/Rdtase_CS"/>
</dbReference>
<dbReference type="Gene3D" id="3.40.50.720">
    <property type="entry name" value="NAD(P)-binding Rossmann-like Domain"/>
    <property type="match status" value="1"/>
</dbReference>
<name>A0A285UHA9_9STAP</name>
<keyword evidence="10" id="KW-1185">Reference proteome</keyword>
<dbReference type="EC" id="1.1.1.304" evidence="3"/>
<evidence type="ECO:0000313" key="10">
    <source>
        <dbReference type="Proteomes" id="UP000219412"/>
    </source>
</evidence>
<evidence type="ECO:0000256" key="4">
    <source>
        <dbReference type="ARBA" id="ARBA00016110"/>
    </source>
</evidence>
<evidence type="ECO:0000256" key="7">
    <source>
        <dbReference type="ARBA" id="ARBA00031758"/>
    </source>
</evidence>
<dbReference type="AlphaFoldDB" id="A0A285UHA9"/>
<dbReference type="GO" id="GO:0052588">
    <property type="term" value="F:diacetyl reductase ((S)-acetoin forming) (NAD+) activity"/>
    <property type="evidence" value="ECO:0007669"/>
    <property type="project" value="UniProtKB-EC"/>
</dbReference>
<dbReference type="PANTHER" id="PTHR42760:SF133">
    <property type="entry name" value="3-OXOACYL-[ACYL-CARRIER-PROTEIN] REDUCTASE"/>
    <property type="match status" value="1"/>
</dbReference>
<dbReference type="InterPro" id="IPR002347">
    <property type="entry name" value="SDR_fam"/>
</dbReference>
<proteinExistence type="inferred from homology"/>
<dbReference type="EMBL" id="OBQF01000002">
    <property type="protein sequence ID" value="SOC40778.1"/>
    <property type="molecule type" value="Genomic_DNA"/>
</dbReference>
<sequence>MGLLDGKVAIITGGAKGMGEFHSRKLAEEGAKVVIGDLDAENGERVAKEIGGDQAVFAELDVTDPDSWERVVQEAKEAFGTIDILVNNAGLAGAITGLLDIEEDLYKKIIDINQNGIFYGMRAVLPTMIEKNEGSIINISSLAGLRHDITVNPAYTASKFAIRGLTKQAAYEFADKNIRVNAVLPGAILTPMAEATLTKEQIDDVSQNLLPMQRFAQPEEVSEVIVFLASDKASYVSGSDYVVDGARATINK</sequence>
<evidence type="ECO:0000256" key="5">
    <source>
        <dbReference type="ARBA" id="ARBA00023002"/>
    </source>
</evidence>
<dbReference type="PRINTS" id="PR00081">
    <property type="entry name" value="GDHRDH"/>
</dbReference>
<comment type="similarity">
    <text evidence="2">Belongs to the short-chain dehydrogenases/reductases (SDR) family.</text>
</comment>
<protein>
    <recommendedName>
        <fullName evidence="4">Diacetyl reductase [(S)-acetoin forming]</fullName>
        <ecNumber evidence="3">1.1.1.304</ecNumber>
    </recommendedName>
    <alternativeName>
        <fullName evidence="6">Acetoin(diacetyl) reductase</fullName>
    </alternativeName>
    <alternativeName>
        <fullName evidence="7">Meso-2,3-butanediol dehydrogenase</fullName>
    </alternativeName>
</protein>
<evidence type="ECO:0000256" key="6">
    <source>
        <dbReference type="ARBA" id="ARBA00029989"/>
    </source>
</evidence>
<evidence type="ECO:0000256" key="1">
    <source>
        <dbReference type="ARBA" id="ARBA00003200"/>
    </source>
</evidence>
<evidence type="ECO:0000313" key="9">
    <source>
        <dbReference type="EMBL" id="SOC40778.1"/>
    </source>
</evidence>
<dbReference type="OrthoDB" id="306388at2"/>
<dbReference type="GO" id="GO:0008206">
    <property type="term" value="P:bile acid metabolic process"/>
    <property type="evidence" value="ECO:0007669"/>
    <property type="project" value="UniProtKB-ARBA"/>
</dbReference>
<dbReference type="NCBIfam" id="NF005559">
    <property type="entry name" value="PRK07231.1"/>
    <property type="match status" value="1"/>
</dbReference>
<reference evidence="10" key="1">
    <citation type="submission" date="2017-08" db="EMBL/GenBank/DDBJ databases">
        <authorList>
            <person name="Varghese N."/>
            <person name="Submissions S."/>
        </authorList>
    </citation>
    <scope>NUCLEOTIDE SEQUENCE [LARGE SCALE GENOMIC DNA]</scope>
    <source>
        <strain evidence="10">DSM 23173</strain>
    </source>
</reference>
<accession>A0A285UHA9</accession>
<evidence type="ECO:0000256" key="8">
    <source>
        <dbReference type="ARBA" id="ARBA00047315"/>
    </source>
</evidence>
<evidence type="ECO:0000256" key="3">
    <source>
        <dbReference type="ARBA" id="ARBA00012848"/>
    </source>
</evidence>
<dbReference type="Pfam" id="PF13561">
    <property type="entry name" value="adh_short_C2"/>
    <property type="match status" value="1"/>
</dbReference>
<evidence type="ECO:0000256" key="2">
    <source>
        <dbReference type="ARBA" id="ARBA00006484"/>
    </source>
</evidence>
<dbReference type="InterPro" id="IPR036291">
    <property type="entry name" value="NAD(P)-bd_dom_sf"/>
</dbReference>
<dbReference type="SUPFAM" id="SSF51735">
    <property type="entry name" value="NAD(P)-binding Rossmann-fold domains"/>
    <property type="match status" value="1"/>
</dbReference>
<dbReference type="RefSeq" id="WP_097039963.1">
    <property type="nucleotide sequence ID" value="NZ_OBQF01000002.1"/>
</dbReference>
<dbReference type="Proteomes" id="UP000219412">
    <property type="component" value="Unassembled WGS sequence"/>
</dbReference>
<dbReference type="PRINTS" id="PR00080">
    <property type="entry name" value="SDRFAMILY"/>
</dbReference>
<dbReference type="PROSITE" id="PS00061">
    <property type="entry name" value="ADH_SHORT"/>
    <property type="match status" value="1"/>
</dbReference>
<keyword evidence="5" id="KW-0560">Oxidoreductase</keyword>
<dbReference type="PANTHER" id="PTHR42760">
    <property type="entry name" value="SHORT-CHAIN DEHYDROGENASES/REDUCTASES FAMILY MEMBER"/>
    <property type="match status" value="1"/>
</dbReference>
<comment type="catalytic activity">
    <reaction evidence="8">
        <text>(S)-acetoin + NAD(+) = diacetyl + NADH + H(+)</text>
        <dbReference type="Rhea" id="RHEA:27286"/>
        <dbReference type="ChEBI" id="CHEBI:15378"/>
        <dbReference type="ChEBI" id="CHEBI:15687"/>
        <dbReference type="ChEBI" id="CHEBI:16583"/>
        <dbReference type="ChEBI" id="CHEBI:57540"/>
        <dbReference type="ChEBI" id="CHEBI:57945"/>
        <dbReference type="EC" id="1.1.1.304"/>
    </reaction>
</comment>
<gene>
    <name evidence="9" type="ORF">SAMN05878391_1117</name>
</gene>